<feature type="transmembrane region" description="Helical" evidence="6">
    <location>
        <begin position="33"/>
        <end position="53"/>
    </location>
</feature>
<evidence type="ECO:0000256" key="1">
    <source>
        <dbReference type="ARBA" id="ARBA00004141"/>
    </source>
</evidence>
<keyword evidence="4 6" id="KW-1133">Transmembrane helix</keyword>
<protein>
    <submittedName>
        <fullName evidence="8">DMT family transporter</fullName>
    </submittedName>
</protein>
<evidence type="ECO:0000256" key="3">
    <source>
        <dbReference type="ARBA" id="ARBA00022692"/>
    </source>
</evidence>
<evidence type="ECO:0000256" key="6">
    <source>
        <dbReference type="SAM" id="Phobius"/>
    </source>
</evidence>
<feature type="domain" description="EamA" evidence="7">
    <location>
        <begin position="7"/>
        <end position="132"/>
    </location>
</feature>
<feature type="transmembrane region" description="Helical" evidence="6">
    <location>
        <begin position="88"/>
        <end position="109"/>
    </location>
</feature>
<evidence type="ECO:0000259" key="7">
    <source>
        <dbReference type="Pfam" id="PF00892"/>
    </source>
</evidence>
<dbReference type="InterPro" id="IPR000620">
    <property type="entry name" value="EamA_dom"/>
</dbReference>
<reference evidence="8 9" key="1">
    <citation type="submission" date="2018-09" db="EMBL/GenBank/DDBJ databases">
        <title>Altererythrobacter sp.Ery1 and Ery12, the genome sequencing of novel strains in genus Alterythrobacter.</title>
        <authorList>
            <person name="Cheng H."/>
            <person name="Wu Y.-H."/>
            <person name="Fang C."/>
            <person name="Xu X.-W."/>
        </authorList>
    </citation>
    <scope>NUCLEOTIDE SEQUENCE [LARGE SCALE GENOMIC DNA]</scope>
    <source>
        <strain evidence="8 9">Ery12</strain>
    </source>
</reference>
<comment type="similarity">
    <text evidence="2">Belongs to the EamA transporter family.</text>
</comment>
<dbReference type="PANTHER" id="PTHR32322">
    <property type="entry name" value="INNER MEMBRANE TRANSPORTER"/>
    <property type="match status" value="1"/>
</dbReference>
<feature type="transmembrane region" description="Helical" evidence="6">
    <location>
        <begin position="202"/>
        <end position="224"/>
    </location>
</feature>
<dbReference type="GO" id="GO:0016020">
    <property type="term" value="C:membrane"/>
    <property type="evidence" value="ECO:0007669"/>
    <property type="project" value="UniProtKB-SubCell"/>
</dbReference>
<feature type="domain" description="EamA" evidence="7">
    <location>
        <begin position="143"/>
        <end position="278"/>
    </location>
</feature>
<dbReference type="Gene3D" id="1.10.3730.20">
    <property type="match status" value="1"/>
</dbReference>
<accession>A0A419QZL0</accession>
<evidence type="ECO:0000256" key="4">
    <source>
        <dbReference type="ARBA" id="ARBA00022989"/>
    </source>
</evidence>
<dbReference type="OrthoDB" id="7158585at2"/>
<keyword evidence="3 6" id="KW-0812">Transmembrane</keyword>
<dbReference type="AlphaFoldDB" id="A0A419QZL0"/>
<evidence type="ECO:0000256" key="5">
    <source>
        <dbReference type="ARBA" id="ARBA00023136"/>
    </source>
</evidence>
<feature type="transmembrane region" description="Helical" evidence="6">
    <location>
        <begin position="118"/>
        <end position="138"/>
    </location>
</feature>
<feature type="transmembrane region" description="Helical" evidence="6">
    <location>
        <begin position="236"/>
        <end position="253"/>
    </location>
</feature>
<comment type="subcellular location">
    <subcellularLocation>
        <location evidence="1">Membrane</location>
        <topology evidence="1">Multi-pass membrane protein</topology>
    </subcellularLocation>
</comment>
<feature type="transmembrane region" description="Helical" evidence="6">
    <location>
        <begin position="259"/>
        <end position="279"/>
    </location>
</feature>
<dbReference type="Proteomes" id="UP000284322">
    <property type="component" value="Unassembled WGS sequence"/>
</dbReference>
<feature type="transmembrane region" description="Helical" evidence="6">
    <location>
        <begin position="60"/>
        <end position="82"/>
    </location>
</feature>
<feature type="transmembrane region" description="Helical" evidence="6">
    <location>
        <begin position="144"/>
        <end position="161"/>
    </location>
</feature>
<name>A0A419QZL0_9SPHN</name>
<gene>
    <name evidence="8" type="ORF">D6858_13395</name>
</gene>
<dbReference type="SUPFAM" id="SSF103481">
    <property type="entry name" value="Multidrug resistance efflux transporter EmrE"/>
    <property type="match status" value="2"/>
</dbReference>
<evidence type="ECO:0000313" key="9">
    <source>
        <dbReference type="Proteomes" id="UP000284322"/>
    </source>
</evidence>
<sequence length="295" mass="30813">MGLGTVAVLVLCNVVWALNVVVSKIAVGDLGMPPLAYAFGRSLLVTLFLLPLLRPVPKQLWKVLAIGIAISGGSFALLSVGLRDASPSASGIVSLSGAPLTVLFAILFLGERVRWKRALGIALTFLGVIVAVSSPAGVESADGLWLVFLSAVVGALGAVFIKPLEISSIRLQAWAGLGSTVLLAPLSLATESNQWAPIAAHPVELIGCLIFASLLVSVGAHTAYYQMLQRHETNEVVPLTLLTPLFTIALGAWLTGDPIGARLLIGAGIAITGVSVIVLRPSTTFAKRYLVRSRL</sequence>
<dbReference type="EMBL" id="RAHJ01000021">
    <property type="protein sequence ID" value="RJX66101.1"/>
    <property type="molecule type" value="Genomic_DNA"/>
</dbReference>
<dbReference type="Pfam" id="PF00892">
    <property type="entry name" value="EamA"/>
    <property type="match status" value="2"/>
</dbReference>
<evidence type="ECO:0000256" key="2">
    <source>
        <dbReference type="ARBA" id="ARBA00007362"/>
    </source>
</evidence>
<dbReference type="InterPro" id="IPR037185">
    <property type="entry name" value="EmrE-like"/>
</dbReference>
<dbReference type="PANTHER" id="PTHR32322:SF2">
    <property type="entry name" value="EAMA DOMAIN-CONTAINING PROTEIN"/>
    <property type="match status" value="1"/>
</dbReference>
<evidence type="ECO:0000313" key="8">
    <source>
        <dbReference type="EMBL" id="RJX66101.1"/>
    </source>
</evidence>
<proteinExistence type="inferred from homology"/>
<organism evidence="8 9">
    <name type="scientific">Tsuneonella suprasediminis</name>
    <dbReference type="NCBI Taxonomy" id="2306996"/>
    <lineage>
        <taxon>Bacteria</taxon>
        <taxon>Pseudomonadati</taxon>
        <taxon>Pseudomonadota</taxon>
        <taxon>Alphaproteobacteria</taxon>
        <taxon>Sphingomonadales</taxon>
        <taxon>Erythrobacteraceae</taxon>
        <taxon>Tsuneonella</taxon>
    </lineage>
</organism>
<feature type="transmembrane region" description="Helical" evidence="6">
    <location>
        <begin position="173"/>
        <end position="190"/>
    </location>
</feature>
<dbReference type="InterPro" id="IPR050638">
    <property type="entry name" value="AA-Vitamin_Transporters"/>
</dbReference>
<keyword evidence="9" id="KW-1185">Reference proteome</keyword>
<keyword evidence="5 6" id="KW-0472">Membrane</keyword>
<comment type="caution">
    <text evidence="8">The sequence shown here is derived from an EMBL/GenBank/DDBJ whole genome shotgun (WGS) entry which is preliminary data.</text>
</comment>